<name>A0A316WU94_9FLAO</name>
<gene>
    <name evidence="2" type="ORF">C1634_005210</name>
</gene>
<evidence type="ECO:0000313" key="3">
    <source>
        <dbReference type="Proteomes" id="UP000236413"/>
    </source>
</evidence>
<feature type="chain" id="PRO_5016366140" description="T9SS C-terminal target domain-containing protein" evidence="1">
    <location>
        <begin position="30"/>
        <end position="352"/>
    </location>
</feature>
<evidence type="ECO:0000256" key="1">
    <source>
        <dbReference type="SAM" id="SignalP"/>
    </source>
</evidence>
<proteinExistence type="predicted"/>
<reference evidence="2 3" key="1">
    <citation type="submission" date="2018-04" db="EMBL/GenBank/DDBJ databases">
        <title>Chryseobacterium oncorhynchi 701B-08T from rainbow trout, and Chryseobacterium viscerum 687B-08T from diseased fish.</title>
        <authorList>
            <person name="Jeong J.-J."/>
            <person name="Lee Y.J."/>
            <person name="Pathiraja D."/>
            <person name="Park B."/>
            <person name="Choi I.-G."/>
            <person name="Kim K.D."/>
        </authorList>
    </citation>
    <scope>NUCLEOTIDE SEQUENCE [LARGE SCALE GENOMIC DNA]</scope>
    <source>
        <strain evidence="2 3">687B-08</strain>
    </source>
</reference>
<sequence length="352" mass="37344">MYMNNLIFFNINKKVIFLLMLAFNAVAYAQCIPYTGQAMTNGNTYCLNGSLSVSTNISIPNGATLIIQSGQLQSNSIQVDGILEIGSGASVQSTGTVKVGTFGSQKNSKIKLGTKSFLSLIGSVIQEDPTFGGFYPGTTSIIELGTNSVVEICGTFTQQSTTYPSVEYIGIPTGKAYYITKADVSGGGGASIISDDSQIVVIAMGSVTGLGMGNSSFCGPNATKAMCPNIWPEGLSEDKVSCGNAPVIIDDIDGFCTKPGAAGTPHGYTKFGITVQQKNTAWPENIPNGFLAMESKNKGFVMTRVQHVSQTPQPDDAIANPKEGMLLYDIQDKCVKLYNGTEWKCLQRSCND</sequence>
<feature type="signal peptide" evidence="1">
    <location>
        <begin position="1"/>
        <end position="29"/>
    </location>
</feature>
<keyword evidence="1" id="KW-0732">Signal</keyword>
<dbReference type="EMBL" id="PPEG02000002">
    <property type="protein sequence ID" value="PWN63996.1"/>
    <property type="molecule type" value="Genomic_DNA"/>
</dbReference>
<organism evidence="2 3">
    <name type="scientific">Chryseobacterium viscerum</name>
    <dbReference type="NCBI Taxonomy" id="1037377"/>
    <lineage>
        <taxon>Bacteria</taxon>
        <taxon>Pseudomonadati</taxon>
        <taxon>Bacteroidota</taxon>
        <taxon>Flavobacteriia</taxon>
        <taxon>Flavobacteriales</taxon>
        <taxon>Weeksellaceae</taxon>
        <taxon>Chryseobacterium group</taxon>
        <taxon>Chryseobacterium</taxon>
    </lineage>
</organism>
<protein>
    <recommendedName>
        <fullName evidence="4">T9SS C-terminal target domain-containing protein</fullName>
    </recommendedName>
</protein>
<evidence type="ECO:0008006" key="4">
    <source>
        <dbReference type="Google" id="ProtNLM"/>
    </source>
</evidence>
<dbReference type="AlphaFoldDB" id="A0A316WU94"/>
<comment type="caution">
    <text evidence="2">The sequence shown here is derived from an EMBL/GenBank/DDBJ whole genome shotgun (WGS) entry which is preliminary data.</text>
</comment>
<dbReference type="Proteomes" id="UP000236413">
    <property type="component" value="Unassembled WGS sequence"/>
</dbReference>
<evidence type="ECO:0000313" key="2">
    <source>
        <dbReference type="EMBL" id="PWN63996.1"/>
    </source>
</evidence>
<accession>A0A316WU94</accession>